<keyword evidence="10" id="KW-1185">Reference proteome</keyword>
<proteinExistence type="inferred from homology"/>
<dbReference type="EMBL" id="LS398551">
    <property type="protein sequence ID" value="SPR06600.1"/>
    <property type="molecule type" value="Genomic_DNA"/>
</dbReference>
<dbReference type="SUPFAM" id="SSF56219">
    <property type="entry name" value="DNase I-like"/>
    <property type="match status" value="1"/>
</dbReference>
<dbReference type="GO" id="GO:0004519">
    <property type="term" value="F:endonuclease activity"/>
    <property type="evidence" value="ECO:0007669"/>
    <property type="project" value="InterPro"/>
</dbReference>
<evidence type="ECO:0000256" key="4">
    <source>
        <dbReference type="ARBA" id="ARBA00022842"/>
    </source>
</evidence>
<evidence type="ECO:0000313" key="9">
    <source>
        <dbReference type="EMBL" id="SPR06600.1"/>
    </source>
</evidence>
<dbReference type="NCBIfam" id="TIGR00633">
    <property type="entry name" value="xth"/>
    <property type="match status" value="1"/>
</dbReference>
<comment type="cofactor">
    <cofactor evidence="6">
        <name>Mg(2+)</name>
        <dbReference type="ChEBI" id="CHEBI:18420"/>
    </cofactor>
    <cofactor evidence="6">
        <name>Mn(2+)</name>
        <dbReference type="ChEBI" id="CHEBI:29035"/>
    </cofactor>
    <text evidence="6">Probably binds two magnesium or manganese ions per subunit.</text>
</comment>
<feature type="binding site" evidence="6">
    <location>
        <position position="7"/>
    </location>
    <ligand>
        <name>Mg(2+)</name>
        <dbReference type="ChEBI" id="CHEBI:18420"/>
        <label>1</label>
    </ligand>
</feature>
<dbReference type="PROSITE" id="PS00726">
    <property type="entry name" value="AP_NUCLEASE_F1_1"/>
    <property type="match status" value="1"/>
</dbReference>
<dbReference type="InterPro" id="IPR020847">
    <property type="entry name" value="AP_endonuclease_F1_BS"/>
</dbReference>
<dbReference type="GO" id="GO:0006281">
    <property type="term" value="P:DNA repair"/>
    <property type="evidence" value="ECO:0007669"/>
    <property type="project" value="InterPro"/>
</dbReference>
<keyword evidence="3 9" id="KW-0378">Hydrolase</keyword>
<keyword evidence="4 6" id="KW-0460">Magnesium</keyword>
<feature type="binding site" evidence="6">
    <location>
        <position position="34"/>
    </location>
    <ligand>
        <name>Mg(2+)</name>
        <dbReference type="ChEBI" id="CHEBI:18420"/>
        <label>1</label>
    </ligand>
</feature>
<protein>
    <submittedName>
        <fullName evidence="9">Exodeoxyribonuclease III</fullName>
        <ecNumber evidence="9">3.1.11.2</ecNumber>
    </submittedName>
</protein>
<dbReference type="EC" id="3.1.11.2" evidence="9"/>
<feature type="active site" description="Proton donor/acceptor" evidence="5">
    <location>
        <position position="148"/>
    </location>
</feature>
<evidence type="ECO:0000256" key="1">
    <source>
        <dbReference type="ARBA" id="ARBA00007092"/>
    </source>
</evidence>
<organism evidence="9 10">
    <name type="scientific">Orientia tsutsugamushi str. Gilliam</name>
    <dbReference type="NCBI Taxonomy" id="1359184"/>
    <lineage>
        <taxon>Bacteria</taxon>
        <taxon>Pseudomonadati</taxon>
        <taxon>Pseudomonadota</taxon>
        <taxon>Alphaproteobacteria</taxon>
        <taxon>Rickettsiales</taxon>
        <taxon>Rickettsiaceae</taxon>
        <taxon>Rickettsieae</taxon>
        <taxon>Orientia</taxon>
    </lineage>
</organism>
<dbReference type="PANTHER" id="PTHR43250:SF2">
    <property type="entry name" value="EXODEOXYRIBONUCLEASE III"/>
    <property type="match status" value="1"/>
</dbReference>
<dbReference type="GO" id="GO:0003677">
    <property type="term" value="F:DNA binding"/>
    <property type="evidence" value="ECO:0007669"/>
    <property type="project" value="InterPro"/>
</dbReference>
<evidence type="ECO:0000256" key="3">
    <source>
        <dbReference type="ARBA" id="ARBA00022801"/>
    </source>
</evidence>
<feature type="binding site" evidence="6">
    <location>
        <position position="251"/>
    </location>
    <ligand>
        <name>Mg(2+)</name>
        <dbReference type="ChEBI" id="CHEBI:18420"/>
        <label>1</label>
    </ligand>
</feature>
<feature type="site" description="Interaction with DNA substrate" evidence="7">
    <location>
        <position position="252"/>
    </location>
</feature>
<feature type="site" description="Transition state stabilizer" evidence="7">
    <location>
        <position position="150"/>
    </location>
</feature>
<feature type="active site" evidence="5">
    <location>
        <position position="103"/>
    </location>
</feature>
<feature type="domain" description="Endonuclease/exonuclease/phosphatase" evidence="8">
    <location>
        <begin position="4"/>
        <end position="252"/>
    </location>
</feature>
<keyword evidence="6" id="KW-0464">Manganese</keyword>
<dbReference type="Pfam" id="PF03372">
    <property type="entry name" value="Exo_endo_phos"/>
    <property type="match status" value="1"/>
</dbReference>
<dbReference type="PROSITE" id="PS51435">
    <property type="entry name" value="AP_NUCLEASE_F1_4"/>
    <property type="match status" value="1"/>
</dbReference>
<evidence type="ECO:0000313" key="10">
    <source>
        <dbReference type="Proteomes" id="UP000244959"/>
    </source>
</evidence>
<feature type="binding site" evidence="6">
    <location>
        <position position="150"/>
    </location>
    <ligand>
        <name>Mg(2+)</name>
        <dbReference type="ChEBI" id="CHEBI:18420"/>
        <label>1</label>
    </ligand>
</feature>
<sequence>MKIITWNINSVRIRIPLLQKLVHLYNPDIIALQETKVEDRLFPVTECINLGYKYITYSGQKSYNGVAILSRISFESTFVINLYNDEKRHIAINIGELSIHNFYVPAGGDIPDANVNIKFKHKLCYVDFMNAWFLNNKSKKDKIILLGDLNIAPLESDVWSSYQLRNVVSHTDIERKKLMHNITSFNWIDAVRFFSGKHEKLYSWWSYRNVDWSKSDRGRRLDHIWISHPLESKIKSCIIIKDARGWDMPSDHVPVMLEIET</sequence>
<dbReference type="NCBIfam" id="TIGR00195">
    <property type="entry name" value="exoDNase_III"/>
    <property type="match status" value="1"/>
</dbReference>
<feature type="site" description="Important for catalytic activity" evidence="7">
    <location>
        <position position="222"/>
    </location>
</feature>
<reference evidence="10" key="1">
    <citation type="submission" date="2018-03" db="EMBL/GenBank/DDBJ databases">
        <authorList>
            <person name="Batty M. E."/>
            <person name="Batty M E."/>
        </authorList>
    </citation>
    <scope>NUCLEOTIDE SEQUENCE [LARGE SCALE GENOMIC DNA]</scope>
    <source>
        <strain evidence="10">Gilliam</strain>
    </source>
</reference>
<dbReference type="PANTHER" id="PTHR43250">
    <property type="entry name" value="EXODEOXYRIBONUCLEASE III"/>
    <property type="match status" value="1"/>
</dbReference>
<accession>A0A2U3R044</accession>
<keyword evidence="2 6" id="KW-0479">Metal-binding</keyword>
<gene>
    <name evidence="9" type="primary">xthA2</name>
    <name evidence="9" type="ORF">GILLIAM_01269</name>
</gene>
<dbReference type="RefSeq" id="WP_109234803.1">
    <property type="nucleotide sequence ID" value="NZ_LS398551.1"/>
</dbReference>
<dbReference type="AlphaFoldDB" id="A0A2U3R044"/>
<name>A0A2U3R044_ORITS</name>
<feature type="binding site" evidence="6">
    <location>
        <position position="148"/>
    </location>
    <ligand>
        <name>Mg(2+)</name>
        <dbReference type="ChEBI" id="CHEBI:18420"/>
        <label>1</label>
    </ligand>
</feature>
<evidence type="ECO:0000259" key="8">
    <source>
        <dbReference type="Pfam" id="PF03372"/>
    </source>
</evidence>
<evidence type="ECO:0000256" key="7">
    <source>
        <dbReference type="PIRSR" id="PIRSR604808-3"/>
    </source>
</evidence>
<dbReference type="InterPro" id="IPR004808">
    <property type="entry name" value="AP_endonuc_1"/>
</dbReference>
<dbReference type="GO" id="GO:0046872">
    <property type="term" value="F:metal ion binding"/>
    <property type="evidence" value="ECO:0007669"/>
    <property type="project" value="UniProtKB-KW"/>
</dbReference>
<dbReference type="GO" id="GO:0008311">
    <property type="term" value="F:double-stranded DNA 3'-5' DNA exonuclease activity"/>
    <property type="evidence" value="ECO:0007669"/>
    <property type="project" value="UniProtKB-EC"/>
</dbReference>
<feature type="active site" description="Proton acceptor" evidence="5">
    <location>
        <position position="252"/>
    </location>
</feature>
<evidence type="ECO:0000256" key="2">
    <source>
        <dbReference type="ARBA" id="ARBA00022723"/>
    </source>
</evidence>
<evidence type="ECO:0000256" key="5">
    <source>
        <dbReference type="PIRSR" id="PIRSR604808-1"/>
    </source>
</evidence>
<dbReference type="InterPro" id="IPR005135">
    <property type="entry name" value="Endo/exonuclease/phosphatase"/>
</dbReference>
<dbReference type="InterPro" id="IPR037493">
    <property type="entry name" value="ExoIII-like"/>
</dbReference>
<evidence type="ECO:0000256" key="6">
    <source>
        <dbReference type="PIRSR" id="PIRSR604808-2"/>
    </source>
</evidence>
<comment type="similarity">
    <text evidence="1">Belongs to the DNA repair enzymes AP/ExoA family.</text>
</comment>
<dbReference type="Gene3D" id="3.60.10.10">
    <property type="entry name" value="Endonuclease/exonuclease/phosphatase"/>
    <property type="match status" value="1"/>
</dbReference>
<feature type="binding site" evidence="6">
    <location>
        <position position="252"/>
    </location>
    <ligand>
        <name>Mg(2+)</name>
        <dbReference type="ChEBI" id="CHEBI:18420"/>
        <label>1</label>
    </ligand>
</feature>
<dbReference type="InterPro" id="IPR036691">
    <property type="entry name" value="Endo/exonu/phosph_ase_sf"/>
</dbReference>
<dbReference type="Proteomes" id="UP000244959">
    <property type="component" value="Chromosome I"/>
</dbReference>